<evidence type="ECO:0000256" key="1">
    <source>
        <dbReference type="PROSITE-ProRule" id="PRU00047"/>
    </source>
</evidence>
<feature type="compositionally biased region" description="Basic and acidic residues" evidence="2">
    <location>
        <begin position="71"/>
        <end position="87"/>
    </location>
</feature>
<dbReference type="InterPro" id="IPR036875">
    <property type="entry name" value="Znf_CCHC_sf"/>
</dbReference>
<reference evidence="4 5" key="1">
    <citation type="submission" date="2015-03" db="EMBL/GenBank/DDBJ databases">
        <title>RNA-seq based gene annotation and comparative genomics of four Zymoseptoria species reveal species-specific pathogenicity related genes and transposable element activity.</title>
        <authorList>
            <person name="Grandaubert J."/>
            <person name="Bhattacharyya A."/>
            <person name="Stukenbrock E.H."/>
        </authorList>
    </citation>
    <scope>NUCLEOTIDE SEQUENCE [LARGE SCALE GENOMIC DNA]</scope>
    <source>
        <strain evidence="4 5">Zb18110</strain>
    </source>
</reference>
<organism evidence="4 5">
    <name type="scientific">Zymoseptoria brevis</name>
    <dbReference type="NCBI Taxonomy" id="1047168"/>
    <lineage>
        <taxon>Eukaryota</taxon>
        <taxon>Fungi</taxon>
        <taxon>Dikarya</taxon>
        <taxon>Ascomycota</taxon>
        <taxon>Pezizomycotina</taxon>
        <taxon>Dothideomycetes</taxon>
        <taxon>Dothideomycetidae</taxon>
        <taxon>Mycosphaerellales</taxon>
        <taxon>Mycosphaerellaceae</taxon>
        <taxon>Zymoseptoria</taxon>
    </lineage>
</organism>
<evidence type="ECO:0000313" key="5">
    <source>
        <dbReference type="Proteomes" id="UP000033647"/>
    </source>
</evidence>
<dbReference type="Pfam" id="PF00098">
    <property type="entry name" value="zf-CCHC"/>
    <property type="match status" value="1"/>
</dbReference>
<dbReference type="InterPro" id="IPR001878">
    <property type="entry name" value="Znf_CCHC"/>
</dbReference>
<dbReference type="SMART" id="SM00343">
    <property type="entry name" value="ZnF_C2HC"/>
    <property type="match status" value="1"/>
</dbReference>
<accession>A0A0F4G5V2</accession>
<dbReference type="EMBL" id="LAFY01005786">
    <property type="protein sequence ID" value="KJX92694.1"/>
    <property type="molecule type" value="Genomic_DNA"/>
</dbReference>
<dbReference type="OrthoDB" id="427960at2759"/>
<evidence type="ECO:0000313" key="4">
    <source>
        <dbReference type="EMBL" id="KJX92694.1"/>
    </source>
</evidence>
<dbReference type="PROSITE" id="PS50158">
    <property type="entry name" value="ZF_CCHC"/>
    <property type="match status" value="1"/>
</dbReference>
<keyword evidence="5" id="KW-1185">Reference proteome</keyword>
<proteinExistence type="predicted"/>
<feature type="compositionally biased region" description="Polar residues" evidence="2">
    <location>
        <begin position="43"/>
        <end position="52"/>
    </location>
</feature>
<feature type="compositionally biased region" description="Basic and acidic residues" evidence="2">
    <location>
        <begin position="194"/>
        <end position="216"/>
    </location>
</feature>
<protein>
    <submittedName>
        <fullName evidence="4">Zinc knuckle domain protein</fullName>
    </submittedName>
</protein>
<dbReference type="AlphaFoldDB" id="A0A0F4G5V2"/>
<feature type="domain" description="CCHC-type" evidence="3">
    <location>
        <begin position="253"/>
        <end position="268"/>
    </location>
</feature>
<feature type="region of interest" description="Disordered" evidence="2">
    <location>
        <begin position="1"/>
        <end position="87"/>
    </location>
</feature>
<evidence type="ECO:0000259" key="3">
    <source>
        <dbReference type="PROSITE" id="PS50158"/>
    </source>
</evidence>
<comment type="caution">
    <text evidence="4">The sequence shown here is derived from an EMBL/GenBank/DDBJ whole genome shotgun (WGS) entry which is preliminary data.</text>
</comment>
<dbReference type="Gene3D" id="4.10.60.10">
    <property type="entry name" value="Zinc finger, CCHC-type"/>
    <property type="match status" value="1"/>
</dbReference>
<dbReference type="Proteomes" id="UP000033647">
    <property type="component" value="Unassembled WGS sequence"/>
</dbReference>
<gene>
    <name evidence="4" type="ORF">TI39_contig5831g00004</name>
</gene>
<sequence>MAAPGGKPKIMSSRLAGMKFMQRGSVSSPPSTPAEPPSKKQRMSNGGFTSSPAPSPRTDNEIMEQAAAAQEQKRAAAIEQEGVSKGETKWYLSFKTPQTPAVESPLRIVSAGYSALDAVDSRAAQSSDSEDDESAKRNMPGRKSFGKFGRGPAKKDDANADLSDPDDKDDDDEEEGELDDDDDPTGVKSLINQGRKEATERLRAERKAKKRAEQADALRIAKQRREKEIDLNNVTSISGGGGSKGSPLANMTCHQCSGKGHMARDCPQKKQNRPSKLRKSY</sequence>
<evidence type="ECO:0000256" key="2">
    <source>
        <dbReference type="SAM" id="MobiDB-lite"/>
    </source>
</evidence>
<keyword evidence="1" id="KW-0862">Zinc</keyword>
<keyword evidence="1" id="KW-0863">Zinc-finger</keyword>
<feature type="compositionally biased region" description="Basic residues" evidence="2">
    <location>
        <begin position="270"/>
        <end position="281"/>
    </location>
</feature>
<dbReference type="SUPFAM" id="SSF57756">
    <property type="entry name" value="Retrovirus zinc finger-like domains"/>
    <property type="match status" value="1"/>
</dbReference>
<dbReference type="GO" id="GO:0008270">
    <property type="term" value="F:zinc ion binding"/>
    <property type="evidence" value="ECO:0007669"/>
    <property type="project" value="UniProtKB-KW"/>
</dbReference>
<keyword evidence="1" id="KW-0479">Metal-binding</keyword>
<dbReference type="STRING" id="1047168.A0A0F4G5V2"/>
<feature type="compositionally biased region" description="Acidic residues" evidence="2">
    <location>
        <begin position="163"/>
        <end position="184"/>
    </location>
</feature>
<dbReference type="GO" id="GO:0003676">
    <property type="term" value="F:nucleic acid binding"/>
    <property type="evidence" value="ECO:0007669"/>
    <property type="project" value="InterPro"/>
</dbReference>
<name>A0A0F4G5V2_9PEZI</name>
<feature type="region of interest" description="Disordered" evidence="2">
    <location>
        <begin position="119"/>
        <end position="281"/>
    </location>
</feature>